<dbReference type="Pfam" id="PF07859">
    <property type="entry name" value="Abhydrolase_3"/>
    <property type="match status" value="1"/>
</dbReference>
<dbReference type="EMBL" id="JAAAUY010000261">
    <property type="protein sequence ID" value="KAF9332426.1"/>
    <property type="molecule type" value="Genomic_DNA"/>
</dbReference>
<feature type="domain" description="Alpha/beta hydrolase fold-3" evidence="2">
    <location>
        <begin position="142"/>
        <end position="349"/>
    </location>
</feature>
<evidence type="ECO:0000313" key="4">
    <source>
        <dbReference type="Proteomes" id="UP000696485"/>
    </source>
</evidence>
<dbReference type="InterPro" id="IPR050300">
    <property type="entry name" value="GDXG_lipolytic_enzyme"/>
</dbReference>
<name>A0A9P5VM72_9FUNG</name>
<dbReference type="GO" id="GO:0016787">
    <property type="term" value="F:hydrolase activity"/>
    <property type="evidence" value="ECO:0007669"/>
    <property type="project" value="UniProtKB-KW"/>
</dbReference>
<keyword evidence="1" id="KW-0378">Hydrolase</keyword>
<evidence type="ECO:0000313" key="3">
    <source>
        <dbReference type="EMBL" id="KAF9332426.1"/>
    </source>
</evidence>
<comment type="caution">
    <text evidence="3">The sequence shown here is derived from an EMBL/GenBank/DDBJ whole genome shotgun (WGS) entry which is preliminary data.</text>
</comment>
<sequence length="386" mass="42791">MTTALSQNQHAFKFWGPIAYTRLILYTTAYILRSTVRHVFGRTPKGQSLLEGYTIQILRLMMSVKVINVYQARKMMDFTTAITHLRSGTFTQKSKDQWATKVKGKGWEGFWIPFQDQLNKTKTAPPKVSAADIGAGCDIVMFAIHGGGMVLGDALMFLGNYKAWMKEMQKNHSLKIGVLSVEYSMSPEVPFPGALNECVAAYRHLVQVQGINPKRIVMCGDSAGGNLCLTTALKVRDDYPDIGLPAGQVLFSPWVMCPKPLKDSPDDYITNYGGRLFMEAYTQNLASVQSSPYASPIQVPTLVGMPRMLIFIGGVEILRPSIESFVVKARAEGVHVETELREGQAHDYCLIEEISGAKVKRESEAKIGRFVAQIRNAYIGIDAHAL</sequence>
<dbReference type="InterPro" id="IPR013094">
    <property type="entry name" value="AB_hydrolase_3"/>
</dbReference>
<keyword evidence="4" id="KW-1185">Reference proteome</keyword>
<organism evidence="3 4">
    <name type="scientific">Podila minutissima</name>
    <dbReference type="NCBI Taxonomy" id="64525"/>
    <lineage>
        <taxon>Eukaryota</taxon>
        <taxon>Fungi</taxon>
        <taxon>Fungi incertae sedis</taxon>
        <taxon>Mucoromycota</taxon>
        <taxon>Mortierellomycotina</taxon>
        <taxon>Mortierellomycetes</taxon>
        <taxon>Mortierellales</taxon>
        <taxon>Mortierellaceae</taxon>
        <taxon>Podila</taxon>
    </lineage>
</organism>
<dbReference type="Gene3D" id="3.40.50.1820">
    <property type="entry name" value="alpha/beta hydrolase"/>
    <property type="match status" value="1"/>
</dbReference>
<evidence type="ECO:0000256" key="1">
    <source>
        <dbReference type="ARBA" id="ARBA00022801"/>
    </source>
</evidence>
<dbReference type="PANTHER" id="PTHR48081:SF8">
    <property type="entry name" value="ALPHA_BETA HYDROLASE FOLD-3 DOMAIN-CONTAINING PROTEIN-RELATED"/>
    <property type="match status" value="1"/>
</dbReference>
<proteinExistence type="predicted"/>
<dbReference type="InterPro" id="IPR029058">
    <property type="entry name" value="AB_hydrolase_fold"/>
</dbReference>
<dbReference type="AlphaFoldDB" id="A0A9P5VM72"/>
<evidence type="ECO:0000259" key="2">
    <source>
        <dbReference type="Pfam" id="PF07859"/>
    </source>
</evidence>
<protein>
    <recommendedName>
        <fullName evidence="2">Alpha/beta hydrolase fold-3 domain-containing protein</fullName>
    </recommendedName>
</protein>
<dbReference type="Proteomes" id="UP000696485">
    <property type="component" value="Unassembled WGS sequence"/>
</dbReference>
<dbReference type="PANTHER" id="PTHR48081">
    <property type="entry name" value="AB HYDROLASE SUPERFAMILY PROTEIN C4A8.06C"/>
    <property type="match status" value="1"/>
</dbReference>
<accession>A0A9P5VM72</accession>
<reference evidence="3" key="1">
    <citation type="journal article" date="2020" name="Fungal Divers.">
        <title>Resolving the Mortierellaceae phylogeny through synthesis of multi-gene phylogenetics and phylogenomics.</title>
        <authorList>
            <person name="Vandepol N."/>
            <person name="Liber J."/>
            <person name="Desiro A."/>
            <person name="Na H."/>
            <person name="Kennedy M."/>
            <person name="Barry K."/>
            <person name="Grigoriev I.V."/>
            <person name="Miller A.N."/>
            <person name="O'Donnell K."/>
            <person name="Stajich J.E."/>
            <person name="Bonito G."/>
        </authorList>
    </citation>
    <scope>NUCLEOTIDE SEQUENCE</scope>
    <source>
        <strain evidence="3">NVP1</strain>
    </source>
</reference>
<gene>
    <name evidence="3" type="ORF">BG006_004711</name>
</gene>
<dbReference type="SUPFAM" id="SSF53474">
    <property type="entry name" value="alpha/beta-Hydrolases"/>
    <property type="match status" value="1"/>
</dbReference>